<comment type="caution">
    <text evidence="1">The sequence shown here is derived from an EMBL/GenBank/DDBJ whole genome shotgun (WGS) entry which is preliminary data.</text>
</comment>
<organism evidence="1 2">
    <name type="scientific">Aristaeella lactis</name>
    <dbReference type="NCBI Taxonomy" id="3046383"/>
    <lineage>
        <taxon>Bacteria</taxon>
        <taxon>Bacillati</taxon>
        <taxon>Bacillota</taxon>
        <taxon>Clostridia</taxon>
        <taxon>Eubacteriales</taxon>
        <taxon>Aristaeellaceae</taxon>
        <taxon>Aristaeella</taxon>
    </lineage>
</organism>
<dbReference type="EMBL" id="FWXZ01000008">
    <property type="protein sequence ID" value="SMC88444.1"/>
    <property type="molecule type" value="Genomic_DNA"/>
</dbReference>
<reference evidence="1" key="1">
    <citation type="submission" date="2017-04" db="EMBL/GenBank/DDBJ databases">
        <authorList>
            <person name="Varghese N."/>
            <person name="Submissions S."/>
        </authorList>
    </citation>
    <scope>NUCLEOTIDE SEQUENCE</scope>
    <source>
        <strain evidence="1">WTE2008</strain>
    </source>
</reference>
<sequence length="357" mass="40296">METRIAENIRSYRKQRGLTQEQLAEVLGVSVGAVYKWESRSSLPELRLIMEMADFFDISVDALLGYHLNDNRLNAMVERLWMAGNSLDYDAVSEAEKAVRKYPHSFDVVFAAANLYYTFAAGTKKEPWFRRAIELLGSARLLVSQCTDSRVNESWICGMIAEMHEMLGETDKALELLKAHNPGAVFDDRIGIMLLAHGRDPKEANDYLEDGFLRTISSLIQTVIGYAMLFDVKNDNASGMEMMRWIIPTLEGLKKTNKPDFIDKMIVVFNTFLAVFQHKSGDVKGAEDCLRKAKSLALAFDAAPDCAANQVKYVRESEITNAHDPLWKTAMDAVEYILRGKAPELRKLWADVRGHEG</sequence>
<proteinExistence type="predicted"/>
<accession>A0AC61PQ76</accession>
<keyword evidence="2" id="KW-1185">Reference proteome</keyword>
<protein>
    <submittedName>
        <fullName evidence="1">DNA-binding transcriptional regulator, XRE-family HTH domain</fullName>
    </submittedName>
</protein>
<dbReference type="Proteomes" id="UP000192328">
    <property type="component" value="Unassembled WGS sequence"/>
</dbReference>
<evidence type="ECO:0000313" key="2">
    <source>
        <dbReference type="Proteomes" id="UP000192328"/>
    </source>
</evidence>
<gene>
    <name evidence="1" type="ORF">SAMN06297397_2995</name>
</gene>
<evidence type="ECO:0000313" key="1">
    <source>
        <dbReference type="EMBL" id="SMC88444.1"/>
    </source>
</evidence>
<name>A0AC61PQ76_9FIRM</name>
<keyword evidence="1" id="KW-0238">DNA-binding</keyword>